<sequence>MKARPGRPTQISWHKVDSYIFPYAARTEGTWLVLRLNTFPDHPLCTLFVDGQAVSDLEDAPAGLQPSPRATLPRLAEHERAEVLRLMAGLAPYGAETGFPCTGDFCTCVDLTDEFAAERTGPRQTSAEQPQGL</sequence>
<dbReference type="Proteomes" id="UP001432039">
    <property type="component" value="Chromosome"/>
</dbReference>
<keyword evidence="2" id="KW-1185">Reference proteome</keyword>
<accession>A0ABZ1T6R4</accession>
<evidence type="ECO:0000313" key="1">
    <source>
        <dbReference type="EMBL" id="WUQ10296.1"/>
    </source>
</evidence>
<reference evidence="1" key="1">
    <citation type="submission" date="2022-10" db="EMBL/GenBank/DDBJ databases">
        <title>The complete genomes of actinobacterial strains from the NBC collection.</title>
        <authorList>
            <person name="Joergensen T.S."/>
            <person name="Alvarez Arevalo M."/>
            <person name="Sterndorff E.B."/>
            <person name="Faurdal D."/>
            <person name="Vuksanovic O."/>
            <person name="Mourched A.-S."/>
            <person name="Charusanti P."/>
            <person name="Shaw S."/>
            <person name="Blin K."/>
            <person name="Weber T."/>
        </authorList>
    </citation>
    <scope>NUCLEOTIDE SEQUENCE</scope>
    <source>
        <strain evidence="1">NBC_00248</strain>
    </source>
</reference>
<evidence type="ECO:0000313" key="2">
    <source>
        <dbReference type="Proteomes" id="UP001432039"/>
    </source>
</evidence>
<gene>
    <name evidence="1" type="ORF">OG517_01965</name>
</gene>
<proteinExistence type="predicted"/>
<dbReference type="RefSeq" id="WP_328959858.1">
    <property type="nucleotide sequence ID" value="NZ_CP108090.1"/>
</dbReference>
<name>A0ABZ1T6R4_STRVG</name>
<organism evidence="1 2">
    <name type="scientific">Streptomyces virginiae</name>
    <name type="common">Streptomyces cinnamonensis</name>
    <dbReference type="NCBI Taxonomy" id="1961"/>
    <lineage>
        <taxon>Bacteria</taxon>
        <taxon>Bacillati</taxon>
        <taxon>Actinomycetota</taxon>
        <taxon>Actinomycetes</taxon>
        <taxon>Kitasatosporales</taxon>
        <taxon>Streptomycetaceae</taxon>
        <taxon>Streptomyces</taxon>
    </lineage>
</organism>
<protein>
    <submittedName>
        <fullName evidence="1">Uncharacterized protein</fullName>
    </submittedName>
</protein>
<dbReference type="EMBL" id="CP108090">
    <property type="protein sequence ID" value="WUQ10296.1"/>
    <property type="molecule type" value="Genomic_DNA"/>
</dbReference>